<evidence type="ECO:0000313" key="2">
    <source>
        <dbReference type="Proteomes" id="UP001177003"/>
    </source>
</evidence>
<proteinExistence type="predicted"/>
<dbReference type="AlphaFoldDB" id="A0AA35ZH46"/>
<name>A0AA35ZH46_LACSI</name>
<sequence>MGDFPVGEVGRTLEGKDVSVIGCNEESWVVVLVHGSIMICVLHLKHFHGLEYRRSEVGLIGQRLVISGIWGPDWSTFGKQTDNVTIIDFFGSRCAEAGELVAKE</sequence>
<protein>
    <submittedName>
        <fullName evidence="1">Uncharacterized protein</fullName>
    </submittedName>
</protein>
<organism evidence="1 2">
    <name type="scientific">Lactuca saligna</name>
    <name type="common">Willowleaf lettuce</name>
    <dbReference type="NCBI Taxonomy" id="75948"/>
    <lineage>
        <taxon>Eukaryota</taxon>
        <taxon>Viridiplantae</taxon>
        <taxon>Streptophyta</taxon>
        <taxon>Embryophyta</taxon>
        <taxon>Tracheophyta</taxon>
        <taxon>Spermatophyta</taxon>
        <taxon>Magnoliopsida</taxon>
        <taxon>eudicotyledons</taxon>
        <taxon>Gunneridae</taxon>
        <taxon>Pentapetalae</taxon>
        <taxon>asterids</taxon>
        <taxon>campanulids</taxon>
        <taxon>Asterales</taxon>
        <taxon>Asteraceae</taxon>
        <taxon>Cichorioideae</taxon>
        <taxon>Cichorieae</taxon>
        <taxon>Lactucinae</taxon>
        <taxon>Lactuca</taxon>
    </lineage>
</organism>
<dbReference type="Proteomes" id="UP001177003">
    <property type="component" value="Chromosome 7"/>
</dbReference>
<gene>
    <name evidence="1" type="ORF">LSALG_LOCUS31576</name>
</gene>
<reference evidence="1" key="1">
    <citation type="submission" date="2023-04" db="EMBL/GenBank/DDBJ databases">
        <authorList>
            <person name="Vijverberg K."/>
            <person name="Xiong W."/>
            <person name="Schranz E."/>
        </authorList>
    </citation>
    <scope>NUCLEOTIDE SEQUENCE</scope>
</reference>
<accession>A0AA35ZH46</accession>
<keyword evidence="2" id="KW-1185">Reference proteome</keyword>
<dbReference type="EMBL" id="OX465083">
    <property type="protein sequence ID" value="CAI9292506.1"/>
    <property type="molecule type" value="Genomic_DNA"/>
</dbReference>
<evidence type="ECO:0000313" key="1">
    <source>
        <dbReference type="EMBL" id="CAI9292506.1"/>
    </source>
</evidence>